<gene>
    <name evidence="10" type="ORF">B4U79_03377</name>
    <name evidence="11" type="ORF">B4U79_10637</name>
    <name evidence="12" type="ORF">B4U79_13813</name>
</gene>
<evidence type="ECO:0000256" key="7">
    <source>
        <dbReference type="SAM" id="MobiDB-lite"/>
    </source>
</evidence>
<feature type="transmembrane region" description="Helical" evidence="8">
    <location>
        <begin position="345"/>
        <end position="367"/>
    </location>
</feature>
<keyword evidence="9" id="KW-0732">Signal</keyword>
<dbReference type="Pfam" id="PF01758">
    <property type="entry name" value="SBF"/>
    <property type="match status" value="1"/>
</dbReference>
<dbReference type="EMBL" id="NCKU01002597">
    <property type="protein sequence ID" value="RWS09247.1"/>
    <property type="molecule type" value="Genomic_DNA"/>
</dbReference>
<keyword evidence="4" id="KW-0813">Transport</keyword>
<proteinExistence type="inferred from homology"/>
<feature type="transmembrane region" description="Helical" evidence="8">
    <location>
        <begin position="187"/>
        <end position="208"/>
    </location>
</feature>
<reference evidence="10" key="2">
    <citation type="submission" date="2018-11" db="EMBL/GenBank/DDBJ databases">
        <title>Trombidioid mite genomics.</title>
        <authorList>
            <person name="Dong X."/>
        </authorList>
    </citation>
    <scope>NUCLEOTIDE SEQUENCE</scope>
    <source>
        <strain evidence="10">UoL-WK</strain>
    </source>
</reference>
<evidence type="ECO:0000256" key="3">
    <source>
        <dbReference type="ARBA" id="ARBA00022692"/>
    </source>
</evidence>
<keyword evidence="4" id="KW-0769">Symport</keyword>
<feature type="transmembrane region" description="Helical" evidence="8">
    <location>
        <begin position="407"/>
        <end position="426"/>
    </location>
</feature>
<dbReference type="AlphaFoldDB" id="A0A443R1X9"/>
<dbReference type="PANTHER" id="PTHR10361:SF28">
    <property type="entry name" value="P3 PROTEIN-RELATED"/>
    <property type="match status" value="1"/>
</dbReference>
<dbReference type="InterPro" id="IPR002657">
    <property type="entry name" value="BilAc:Na_symport/Acr3"/>
</dbReference>
<comment type="subcellular location">
    <subcellularLocation>
        <location evidence="1">Membrane</location>
        <topology evidence="1">Multi-pass membrane protein</topology>
    </subcellularLocation>
</comment>
<keyword evidence="13" id="KW-1185">Reference proteome</keyword>
<evidence type="ECO:0000256" key="5">
    <source>
        <dbReference type="ARBA" id="ARBA00022989"/>
    </source>
</evidence>
<feature type="chain" id="PRO_5036112716" evidence="9">
    <location>
        <begin position="24"/>
        <end position="494"/>
    </location>
</feature>
<protein>
    <submittedName>
        <fullName evidence="10">Ileal sodium/bile acid cotransporter-like protein</fullName>
    </submittedName>
</protein>
<keyword evidence="3 8" id="KW-0812">Transmembrane</keyword>
<dbReference type="InterPro" id="IPR004710">
    <property type="entry name" value="Bilac:Na_transpt"/>
</dbReference>
<evidence type="ECO:0000313" key="13">
    <source>
        <dbReference type="Proteomes" id="UP000285301"/>
    </source>
</evidence>
<feature type="transmembrane region" description="Helical" evidence="8">
    <location>
        <begin position="283"/>
        <end position="301"/>
    </location>
</feature>
<evidence type="ECO:0000256" key="8">
    <source>
        <dbReference type="SAM" id="Phobius"/>
    </source>
</evidence>
<evidence type="ECO:0000256" key="9">
    <source>
        <dbReference type="SAM" id="SignalP"/>
    </source>
</evidence>
<feature type="transmembrane region" description="Helical" evidence="8">
    <location>
        <begin position="243"/>
        <end position="263"/>
    </location>
</feature>
<evidence type="ECO:0000313" key="10">
    <source>
        <dbReference type="EMBL" id="RWS09247.1"/>
    </source>
</evidence>
<reference evidence="10 13" key="1">
    <citation type="journal article" date="2018" name="Gigascience">
        <title>Genomes of trombidid mites reveal novel predicted allergens and laterally-transferred genes associated with secondary metabolism.</title>
        <authorList>
            <person name="Dong X."/>
            <person name="Chaisiri K."/>
            <person name="Xia D."/>
            <person name="Armstrong S.D."/>
            <person name="Fang Y."/>
            <person name="Donnelly M.J."/>
            <person name="Kadowaki T."/>
            <person name="McGarry J.W."/>
            <person name="Darby A.C."/>
            <person name="Makepeace B.L."/>
        </authorList>
    </citation>
    <scope>NUCLEOTIDE SEQUENCE [LARGE SCALE GENOMIC DNA]</scope>
    <source>
        <strain evidence="10">UoL-WK</strain>
    </source>
</reference>
<dbReference type="Proteomes" id="UP000285301">
    <property type="component" value="Unassembled WGS sequence"/>
</dbReference>
<dbReference type="InterPro" id="IPR038770">
    <property type="entry name" value="Na+/solute_symporter_sf"/>
</dbReference>
<keyword evidence="5 8" id="KW-1133">Transmembrane helix</keyword>
<evidence type="ECO:0000256" key="4">
    <source>
        <dbReference type="ARBA" id="ARBA00022847"/>
    </source>
</evidence>
<dbReference type="GO" id="GO:0016020">
    <property type="term" value="C:membrane"/>
    <property type="evidence" value="ECO:0007669"/>
    <property type="project" value="UniProtKB-SubCell"/>
</dbReference>
<dbReference type="EMBL" id="NCKU01002101">
    <property type="protein sequence ID" value="RWS10419.1"/>
    <property type="molecule type" value="Genomic_DNA"/>
</dbReference>
<dbReference type="OrthoDB" id="203097at2759"/>
<feature type="region of interest" description="Disordered" evidence="7">
    <location>
        <begin position="437"/>
        <end position="460"/>
    </location>
</feature>
<feature type="compositionally biased region" description="Basic and acidic residues" evidence="7">
    <location>
        <begin position="439"/>
        <end position="451"/>
    </location>
</feature>
<evidence type="ECO:0000256" key="2">
    <source>
        <dbReference type="ARBA" id="ARBA00006528"/>
    </source>
</evidence>
<evidence type="ECO:0000313" key="12">
    <source>
        <dbReference type="EMBL" id="RWS12332.1"/>
    </source>
</evidence>
<comment type="similarity">
    <text evidence="2">Belongs to the bile acid:sodium symporter (BASS) (TC 2.A.28) family.</text>
</comment>
<dbReference type="EMBL" id="NCKU01001356">
    <property type="protein sequence ID" value="RWS12332.1"/>
    <property type="molecule type" value="Genomic_DNA"/>
</dbReference>
<evidence type="ECO:0000256" key="6">
    <source>
        <dbReference type="ARBA" id="ARBA00023136"/>
    </source>
</evidence>
<feature type="transmembrane region" description="Helical" evidence="8">
    <location>
        <begin position="313"/>
        <end position="333"/>
    </location>
</feature>
<organism evidence="10 13">
    <name type="scientific">Dinothrombium tinctorium</name>
    <dbReference type="NCBI Taxonomy" id="1965070"/>
    <lineage>
        <taxon>Eukaryota</taxon>
        <taxon>Metazoa</taxon>
        <taxon>Ecdysozoa</taxon>
        <taxon>Arthropoda</taxon>
        <taxon>Chelicerata</taxon>
        <taxon>Arachnida</taxon>
        <taxon>Acari</taxon>
        <taxon>Acariformes</taxon>
        <taxon>Trombidiformes</taxon>
        <taxon>Prostigmata</taxon>
        <taxon>Anystina</taxon>
        <taxon>Parasitengona</taxon>
        <taxon>Trombidioidea</taxon>
        <taxon>Trombidiidae</taxon>
        <taxon>Dinothrombium</taxon>
    </lineage>
</organism>
<evidence type="ECO:0000313" key="11">
    <source>
        <dbReference type="EMBL" id="RWS10419.1"/>
    </source>
</evidence>
<dbReference type="Gene3D" id="1.20.1530.20">
    <property type="match status" value="1"/>
</dbReference>
<comment type="caution">
    <text evidence="10">The sequence shown here is derived from an EMBL/GenBank/DDBJ whole genome shotgun (WGS) entry which is preliminary data.</text>
</comment>
<feature type="signal peptide" evidence="9">
    <location>
        <begin position="1"/>
        <end position="23"/>
    </location>
</feature>
<evidence type="ECO:0000256" key="1">
    <source>
        <dbReference type="ARBA" id="ARBA00004141"/>
    </source>
</evidence>
<sequence length="494" mass="54224">MCPVVLLALISSLILFLMELTAALTVTFSSANLTMKEEQTKSVQLSFSEFEAGKQSYEYYVYVQNPAIASIVDNDSISVNTSQNVYNASVRVKGKFLGFTYLNVVRKKDAKNDGNISVASSGKNTSIGEKETERHSLPVIVTLKGSKLSQIFTISVAVLVSLNYINMGCALDLSVVKSVIKRPIGPIVGFLTQYLAMPLTAYIVGYLLLNEPFLKLGLFTFGCSPGGGASNMWTVLFGGNLNLSITMTFISTLCAVFVMPFWLFTLGRTIFEGTTTKVPFQNIMSTLFSMIVCLGIGLLFQKYLPRVAQTCRRILAPVSIGMIIFIIIFGTYANLFMFKYMSWQILLSAALNVWIGFLIGILSSLALRLSIEDMIAIAIETGIQNTGVAIVLLRLSLPEPDRDLATVVPVAGSIMTPIPLAIILIYRKVRNCMRKRSKEHTSIDESKKESPEEGLSNNTSTSTLVYGVKSPISASTTDLFYDLESSQNMYNFKG</sequence>
<dbReference type="PANTHER" id="PTHR10361">
    <property type="entry name" value="SODIUM-BILE ACID COTRANSPORTER"/>
    <property type="match status" value="1"/>
</dbReference>
<accession>A0A443R1X9</accession>
<keyword evidence="6 8" id="KW-0472">Membrane</keyword>
<dbReference type="GO" id="GO:0015293">
    <property type="term" value="F:symporter activity"/>
    <property type="evidence" value="ECO:0007669"/>
    <property type="project" value="UniProtKB-KW"/>
</dbReference>
<name>A0A443R1X9_9ACAR</name>